<proteinExistence type="predicted"/>
<comment type="caution">
    <text evidence="5">The sequence shown here is derived from an EMBL/GenBank/DDBJ whole genome shotgun (WGS) entry which is preliminary data.</text>
</comment>
<gene>
    <name evidence="5" type="ORF">HAX54_048211</name>
</gene>
<evidence type="ECO:0000256" key="3">
    <source>
        <dbReference type="ARBA" id="ARBA00023180"/>
    </source>
</evidence>
<accession>A0ABS8SU91</accession>
<keyword evidence="1" id="KW-0732">Signal</keyword>
<evidence type="ECO:0000313" key="6">
    <source>
        <dbReference type="Proteomes" id="UP000823775"/>
    </source>
</evidence>
<keyword evidence="3" id="KW-0325">Glycoprotein</keyword>
<evidence type="ECO:0000313" key="5">
    <source>
        <dbReference type="EMBL" id="MCD7462303.1"/>
    </source>
</evidence>
<dbReference type="InterPro" id="IPR045239">
    <property type="entry name" value="bHLH95_bHLH"/>
</dbReference>
<dbReference type="CDD" id="cd11393">
    <property type="entry name" value="bHLH_AtbHLH_like"/>
    <property type="match status" value="1"/>
</dbReference>
<evidence type="ECO:0000256" key="1">
    <source>
        <dbReference type="ARBA" id="ARBA00022729"/>
    </source>
</evidence>
<dbReference type="SMART" id="SM00108">
    <property type="entry name" value="B_lectin"/>
    <property type="match status" value="1"/>
</dbReference>
<protein>
    <recommendedName>
        <fullName evidence="4">Bulb-type lectin domain-containing protein</fullName>
    </recommendedName>
</protein>
<dbReference type="PANTHER" id="PTHR32444">
    <property type="entry name" value="BULB-TYPE LECTIN DOMAIN-CONTAINING PROTEIN"/>
    <property type="match status" value="1"/>
</dbReference>
<dbReference type="InterPro" id="IPR000858">
    <property type="entry name" value="S_locus_glycoprot_dom"/>
</dbReference>
<evidence type="ECO:0000259" key="4">
    <source>
        <dbReference type="SMART" id="SM00108"/>
    </source>
</evidence>
<dbReference type="Pfam" id="PF00954">
    <property type="entry name" value="S_locus_glycop"/>
    <property type="match status" value="1"/>
</dbReference>
<organism evidence="5 6">
    <name type="scientific">Datura stramonium</name>
    <name type="common">Jimsonweed</name>
    <name type="synonym">Common thornapple</name>
    <dbReference type="NCBI Taxonomy" id="4076"/>
    <lineage>
        <taxon>Eukaryota</taxon>
        <taxon>Viridiplantae</taxon>
        <taxon>Streptophyta</taxon>
        <taxon>Embryophyta</taxon>
        <taxon>Tracheophyta</taxon>
        <taxon>Spermatophyta</taxon>
        <taxon>Magnoliopsida</taxon>
        <taxon>eudicotyledons</taxon>
        <taxon>Gunneridae</taxon>
        <taxon>Pentapetalae</taxon>
        <taxon>asterids</taxon>
        <taxon>lamiids</taxon>
        <taxon>Solanales</taxon>
        <taxon>Solanaceae</taxon>
        <taxon>Solanoideae</taxon>
        <taxon>Datureae</taxon>
        <taxon>Datura</taxon>
    </lineage>
</organism>
<keyword evidence="6" id="KW-1185">Reference proteome</keyword>
<feature type="domain" description="Bulb-type lectin" evidence="4">
    <location>
        <begin position="133"/>
        <end position="254"/>
    </location>
</feature>
<dbReference type="Proteomes" id="UP000823775">
    <property type="component" value="Unassembled WGS sequence"/>
</dbReference>
<dbReference type="Gene3D" id="2.90.10.10">
    <property type="entry name" value="Bulb-type lectin domain"/>
    <property type="match status" value="1"/>
</dbReference>
<name>A0ABS8SU91_DATST</name>
<dbReference type="PANTHER" id="PTHR32444:SF107">
    <property type="entry name" value="RECEPTOR-LIKE SERINE_THREONINE-PROTEIN KINASE"/>
    <property type="match status" value="1"/>
</dbReference>
<evidence type="ECO:0000256" key="2">
    <source>
        <dbReference type="ARBA" id="ARBA00023157"/>
    </source>
</evidence>
<keyword evidence="2" id="KW-1015">Disulfide bond</keyword>
<dbReference type="InterPro" id="IPR036426">
    <property type="entry name" value="Bulb-type_lectin_dom_sf"/>
</dbReference>
<sequence>MPTSSSSWSRNFLNFSEHRILRKYSSGRCMRHRRLTASHRISPAALLSGMPRQLPRTISVQERENGRQNHCTSTISLTFWKDMMHASVLSEAIEYIKFLHEQVNQFLSTPYMKSGASMQHQQVNGQVDTITTTQFIKDGETIVSSDGTFELGFFSPGNTSTNRYVGIWYKQISVITPVWVANRLAPHQQIWSLEGHPSRKVPYFLESTDDPAPGDYTYHCDPTGYPQDLMRKGPNVIYRAGPWNGLRWSGAPNMVNNSITSFGLIMNSKETYYKYELVNKSVVSALVVKPNGNTMRMIWIAKTRDGLITTLQMEMTVTPTRIMWCIWDL</sequence>
<dbReference type="InterPro" id="IPR001480">
    <property type="entry name" value="Bulb-type_lectin_dom"/>
</dbReference>
<reference evidence="5 6" key="1">
    <citation type="journal article" date="2021" name="BMC Genomics">
        <title>Datura genome reveals duplications of psychoactive alkaloid biosynthetic genes and high mutation rate following tissue culture.</title>
        <authorList>
            <person name="Rajewski A."/>
            <person name="Carter-House D."/>
            <person name="Stajich J."/>
            <person name="Litt A."/>
        </authorList>
    </citation>
    <scope>NUCLEOTIDE SEQUENCE [LARGE SCALE GENOMIC DNA]</scope>
    <source>
        <strain evidence="5">AR-01</strain>
    </source>
</reference>
<dbReference type="EMBL" id="JACEIK010000792">
    <property type="protein sequence ID" value="MCD7462303.1"/>
    <property type="molecule type" value="Genomic_DNA"/>
</dbReference>